<accession>A0A0B4G4S9</accession>
<name>A0A0B4G4S9_METAF</name>
<evidence type="ECO:0000313" key="2">
    <source>
        <dbReference type="Proteomes" id="UP000031186"/>
    </source>
</evidence>
<dbReference type="HOGENOM" id="CLU_2498327_0_0_1"/>
<dbReference type="Proteomes" id="UP000031186">
    <property type="component" value="Unassembled WGS sequence"/>
</dbReference>
<protein>
    <submittedName>
        <fullName evidence="1">Uncharacterized protein</fullName>
    </submittedName>
</protein>
<sequence length="86" mass="9143">MGNVRVEEIKPVANLVHGGYAHVPNRARAPGDIGGIDNAAIRLSFGGLGYSNEDVAALRTYVVGTENTQPVKYISEAPTALRYSSE</sequence>
<dbReference type="AlphaFoldDB" id="A0A0B4G4S9"/>
<proteinExistence type="predicted"/>
<comment type="caution">
    <text evidence="1">The sequence shown here is derived from an EMBL/GenBank/DDBJ whole genome shotgun (WGS) entry which is preliminary data.</text>
</comment>
<dbReference type="EMBL" id="AZNF01000010">
    <property type="protein sequence ID" value="KID63439.1"/>
    <property type="molecule type" value="Genomic_DNA"/>
</dbReference>
<evidence type="ECO:0000313" key="1">
    <source>
        <dbReference type="EMBL" id="KID63439.1"/>
    </source>
</evidence>
<organism evidence="1 2">
    <name type="scientific">Metarhizium anisopliae (strain ARSEF 549)</name>
    <dbReference type="NCBI Taxonomy" id="3151832"/>
    <lineage>
        <taxon>Eukaryota</taxon>
        <taxon>Fungi</taxon>
        <taxon>Dikarya</taxon>
        <taxon>Ascomycota</taxon>
        <taxon>Pezizomycotina</taxon>
        <taxon>Sordariomycetes</taxon>
        <taxon>Hypocreomycetidae</taxon>
        <taxon>Hypocreales</taxon>
        <taxon>Clavicipitaceae</taxon>
        <taxon>Metarhizium</taxon>
    </lineage>
</organism>
<reference evidence="1 2" key="1">
    <citation type="journal article" date="2014" name="Proc. Natl. Acad. Sci. U.S.A.">
        <title>Trajectory and genomic determinants of fungal-pathogen speciation and host adaptation.</title>
        <authorList>
            <person name="Hu X."/>
            <person name="Xiao G."/>
            <person name="Zheng P."/>
            <person name="Shang Y."/>
            <person name="Su Y."/>
            <person name="Zhang X."/>
            <person name="Liu X."/>
            <person name="Zhan S."/>
            <person name="St Leger R.J."/>
            <person name="Wang C."/>
        </authorList>
    </citation>
    <scope>NUCLEOTIDE SEQUENCE [LARGE SCALE GENOMIC DNA]</scope>
    <source>
        <strain evidence="1 2">ARSEF 549</strain>
    </source>
</reference>
<keyword evidence="2" id="KW-1185">Reference proteome</keyword>
<feature type="non-terminal residue" evidence="1">
    <location>
        <position position="1"/>
    </location>
</feature>
<dbReference type="VEuPathDB" id="FungiDB:MAN_07640"/>
<gene>
    <name evidence="1" type="ORF">MAN_07640</name>
</gene>